<organism evidence="2 3">
    <name type="scientific">Pelagomonas calceolata</name>
    <dbReference type="NCBI Taxonomy" id="35677"/>
    <lineage>
        <taxon>Eukaryota</taxon>
        <taxon>Sar</taxon>
        <taxon>Stramenopiles</taxon>
        <taxon>Ochrophyta</taxon>
        <taxon>Pelagophyceae</taxon>
        <taxon>Pelagomonadales</taxon>
        <taxon>Pelagomonadaceae</taxon>
        <taxon>Pelagomonas</taxon>
    </lineage>
</organism>
<feature type="signal peptide" evidence="1">
    <location>
        <begin position="1"/>
        <end position="16"/>
    </location>
</feature>
<dbReference type="EMBL" id="CAKKNE010000003">
    <property type="protein sequence ID" value="CAH0371092.1"/>
    <property type="molecule type" value="Genomic_DNA"/>
</dbReference>
<dbReference type="OrthoDB" id="10580800at2759"/>
<dbReference type="Proteomes" id="UP000789595">
    <property type="component" value="Unassembled WGS sequence"/>
</dbReference>
<evidence type="ECO:0000313" key="2">
    <source>
        <dbReference type="EMBL" id="CAH0371092.1"/>
    </source>
</evidence>
<evidence type="ECO:0000313" key="3">
    <source>
        <dbReference type="Proteomes" id="UP000789595"/>
    </source>
</evidence>
<dbReference type="PANTHER" id="PTHR35736">
    <property type="entry name" value="EXPRESSED PROTEIN"/>
    <property type="match status" value="1"/>
</dbReference>
<proteinExistence type="predicted"/>
<protein>
    <submittedName>
        <fullName evidence="2">Uncharacterized protein</fullName>
    </submittedName>
</protein>
<gene>
    <name evidence="2" type="ORF">PECAL_3P10150</name>
</gene>
<keyword evidence="1" id="KW-0732">Signal</keyword>
<accession>A0A8J2WWC1</accession>
<dbReference type="AlphaFoldDB" id="A0A8J2WWC1"/>
<evidence type="ECO:0000256" key="1">
    <source>
        <dbReference type="SAM" id="SignalP"/>
    </source>
</evidence>
<feature type="chain" id="PRO_5035272410" evidence="1">
    <location>
        <begin position="17"/>
        <end position="500"/>
    </location>
</feature>
<reference evidence="2" key="1">
    <citation type="submission" date="2021-11" db="EMBL/GenBank/DDBJ databases">
        <authorList>
            <consortium name="Genoscope - CEA"/>
            <person name="William W."/>
        </authorList>
    </citation>
    <scope>NUCLEOTIDE SEQUENCE</scope>
</reference>
<dbReference type="PANTHER" id="PTHR35736:SF1">
    <property type="entry name" value="EXPRESSED PROTEIN"/>
    <property type="match status" value="1"/>
</dbReference>
<name>A0A8J2WWC1_9STRA</name>
<comment type="caution">
    <text evidence="2">The sequence shown here is derived from an EMBL/GenBank/DDBJ whole genome shotgun (WGS) entry which is preliminary data.</text>
</comment>
<sequence>MRAVNCALLLLAGSQAEDHFFATDATTAIQRLRAALPHDAAACTRATAPDARVACAERAFLDRAAGWLDWHAAFRSAPCPNFCATCAKTSFAYQGHRRFRKGYGNHVFASLRALVVAIQQNKSAVLGFDDATRALNTPHLRYDDASVWTLDALRRKYVLCRCAPAVRTDRPHQALAHLPGLGFDERLPLAASDPTKGAGLVDVLGWAATGLSSTRVGGDATTCGRRVGHSALRPAFDELVGAPNAFGLLFYAFFRPAAPIRAYVAKALERRAFDVAVHVRISARENKTLPLQRRGRRRRRTPQRRLQETEFVRLEAQPWFDALGRAQLPRLLLAAGRVLRDAPRLGVFSDRPHISRALAARLPGAVALDSEADARTLGDGVAALTSQGDGLRPADWGAAPRWAALADLYLLSSAGTVACAGPYAPSTFCELAAALSAVRVGLKSPRTRTGALWRSGRNASQFPALVWCPAVAREDSDDVSRRRRRRWAAAPRCCETTLLG</sequence>
<keyword evidence="3" id="KW-1185">Reference proteome</keyword>